<dbReference type="SUPFAM" id="SSF53756">
    <property type="entry name" value="UDP-Glycosyltransferase/glycogen phosphorylase"/>
    <property type="match status" value="1"/>
</dbReference>
<sequence length="365" mass="42402">MRIIFYLHHPAQFHLFKNIIKKTQLDNEVLVIATKKDILLNLLDDEKIDYVNILPEGRNNNLLSIALGLLKQDVRLWRICRKFKPDLLVGTSTEITHIGKLMGIKSLFFIEDDIDVVPILNYLAHPFADRIITPVVCKLGKWEKKGVKYHGYQKLSYLHPNVFQPDYQIVQKYNLKEKYFILRLSNLGAHHDVNAKGISEDVLDKIIKKLRVKGQVLISSEGFLDEKYSEYKLKIDPLDIHHILSYCSLFIGDSQSMAVESAILGTPNIRVSSFVNRISVLEELEHNYNLTFGIKPDNEIGLLEKIDEIVSNDNNEIIYKQRKQKLLSEKINVNDFILWYITNFPKSDLEFKSKSDFQNKFIQND</sequence>
<dbReference type="PIRSF" id="PIRSF005357">
    <property type="entry name" value="UCP005357"/>
    <property type="match status" value="1"/>
</dbReference>
<dbReference type="EMBL" id="JAVDVI010000007">
    <property type="protein sequence ID" value="MDR6967865.1"/>
    <property type="molecule type" value="Genomic_DNA"/>
</dbReference>
<protein>
    <submittedName>
        <fullName evidence="1">Glycosyltransferase</fullName>
    </submittedName>
</protein>
<name>A0ABU1TPG2_9FLAO</name>
<dbReference type="Proteomes" id="UP001255185">
    <property type="component" value="Unassembled WGS sequence"/>
</dbReference>
<keyword evidence="2" id="KW-1185">Reference proteome</keyword>
<dbReference type="Pfam" id="PF04007">
    <property type="entry name" value="DUF354"/>
    <property type="match status" value="1"/>
</dbReference>
<accession>A0ABU1TPG2</accession>
<dbReference type="RefSeq" id="WP_310026240.1">
    <property type="nucleotide sequence ID" value="NZ_JAVDVI010000007.1"/>
</dbReference>
<dbReference type="PANTHER" id="PTHR39662">
    <property type="entry name" value="DUF354 DOMAIN-CONTAINING PROTEIN-RELATED"/>
    <property type="match status" value="1"/>
</dbReference>
<reference evidence="1 2" key="1">
    <citation type="submission" date="2023-07" db="EMBL/GenBank/DDBJ databases">
        <title>Sorghum-associated microbial communities from plants grown in Nebraska, USA.</title>
        <authorList>
            <person name="Schachtman D."/>
        </authorList>
    </citation>
    <scope>NUCLEOTIDE SEQUENCE [LARGE SCALE GENOMIC DNA]</scope>
    <source>
        <strain evidence="1 2">3773</strain>
    </source>
</reference>
<proteinExistence type="predicted"/>
<comment type="caution">
    <text evidence="1">The sequence shown here is derived from an EMBL/GenBank/DDBJ whole genome shotgun (WGS) entry which is preliminary data.</text>
</comment>
<dbReference type="InterPro" id="IPR007152">
    <property type="entry name" value="DUF354"/>
</dbReference>
<evidence type="ECO:0000313" key="2">
    <source>
        <dbReference type="Proteomes" id="UP001255185"/>
    </source>
</evidence>
<evidence type="ECO:0000313" key="1">
    <source>
        <dbReference type="EMBL" id="MDR6967865.1"/>
    </source>
</evidence>
<organism evidence="1 2">
    <name type="scientific">Flavobacterium arsenatis</name>
    <dbReference type="NCBI Taxonomy" id="1484332"/>
    <lineage>
        <taxon>Bacteria</taxon>
        <taxon>Pseudomonadati</taxon>
        <taxon>Bacteroidota</taxon>
        <taxon>Flavobacteriia</taxon>
        <taxon>Flavobacteriales</taxon>
        <taxon>Flavobacteriaceae</taxon>
        <taxon>Flavobacterium</taxon>
    </lineage>
</organism>
<gene>
    <name evidence="1" type="ORF">J2X31_001879</name>
</gene>
<dbReference type="PANTHER" id="PTHR39662:SF1">
    <property type="entry name" value="DUF354 DOMAIN-CONTAINING PROTEIN"/>
    <property type="match status" value="1"/>
</dbReference>